<protein>
    <submittedName>
        <fullName evidence="1">Uncharacterized protein</fullName>
    </submittedName>
</protein>
<dbReference type="Proteomes" id="UP000264482">
    <property type="component" value="Segment"/>
</dbReference>
<name>A0A385IGA9_9CAUD</name>
<accession>A0A385IGA9</accession>
<reference evidence="1 2" key="1">
    <citation type="submission" date="2018-08" db="EMBL/GenBank/DDBJ databases">
        <title>SRE bacteriophages.</title>
        <authorList>
            <person name="Carstens A.B."/>
            <person name="Djurhuus A.M."/>
            <person name="Kot W."/>
            <person name="Hansen L.H."/>
        </authorList>
    </citation>
    <scope>NUCLEOTIDE SEQUENCE [LARGE SCALE GENOMIC DNA]</scope>
</reference>
<evidence type="ECO:0000313" key="1">
    <source>
        <dbReference type="EMBL" id="AXY81886.1"/>
    </source>
</evidence>
<dbReference type="EMBL" id="MH807816">
    <property type="protein sequence ID" value="AXY81886.1"/>
    <property type="molecule type" value="Genomic_DNA"/>
</dbReference>
<organism evidence="1 2">
    <name type="scientific">Pectobacterium phage Momine</name>
    <dbReference type="NCBI Taxonomy" id="2320196"/>
    <lineage>
        <taxon>Viruses</taxon>
        <taxon>Duplodnaviria</taxon>
        <taxon>Heunggongvirae</taxon>
        <taxon>Uroviricota</taxon>
        <taxon>Caudoviricetes</taxon>
        <taxon>Autographivirales</taxon>
        <taxon>Autoscriptoviridae</taxon>
        <taxon>Corkvirinae</taxon>
        <taxon>Phimunavirus</taxon>
        <taxon>Phimunavirus koot</taxon>
    </lineage>
</organism>
<evidence type="ECO:0000313" key="2">
    <source>
        <dbReference type="Proteomes" id="UP000264482"/>
    </source>
</evidence>
<sequence>MFNSTGLVNNQDIKVIFNSEVKDRTVKRVVSMLGVDANNPVAAKFHKAGAITETGCRALHDTVNVFVPDTNEWAGLWPHEDGADYTLVE</sequence>
<proteinExistence type="predicted"/>